<dbReference type="InterPro" id="IPR040040">
    <property type="entry name" value="ATG11"/>
</dbReference>
<gene>
    <name evidence="20" type="ORF">NP493_685g01065</name>
</gene>
<dbReference type="FunFam" id="3.10.20.90:FF:000049">
    <property type="entry name" value="RB1-inducible coiled-coil protein 1 isoform X1"/>
    <property type="match status" value="1"/>
</dbReference>
<comment type="caution">
    <text evidence="20">The sequence shown here is derived from an EMBL/GenBank/DDBJ whole genome shotgun (WGS) entry which is preliminary data.</text>
</comment>
<dbReference type="Pfam" id="PF04108">
    <property type="entry name" value="ATG17_like"/>
    <property type="match status" value="1"/>
</dbReference>
<keyword evidence="21" id="KW-1185">Reference proteome</keyword>
<keyword evidence="11" id="KW-0458">Lysosome</keyword>
<feature type="region of interest" description="Disordered" evidence="18">
    <location>
        <begin position="1275"/>
        <end position="1301"/>
    </location>
</feature>
<dbReference type="GO" id="GO:0019901">
    <property type="term" value="F:protein kinase binding"/>
    <property type="evidence" value="ECO:0007669"/>
    <property type="project" value="UniProtKB-ARBA"/>
</dbReference>
<evidence type="ECO:0000313" key="21">
    <source>
        <dbReference type="Proteomes" id="UP001209878"/>
    </source>
</evidence>
<dbReference type="PANTHER" id="PTHR13222">
    <property type="entry name" value="RB1-INDUCIBLE COILED-COIL"/>
    <property type="match status" value="1"/>
</dbReference>
<feature type="region of interest" description="Disordered" evidence="18">
    <location>
        <begin position="598"/>
        <end position="695"/>
    </location>
</feature>
<keyword evidence="8" id="KW-0805">Transcription regulation</keyword>
<dbReference type="GO" id="GO:0031090">
    <property type="term" value="C:organelle membrane"/>
    <property type="evidence" value="ECO:0007669"/>
    <property type="project" value="UniProtKB-ARBA"/>
</dbReference>
<keyword evidence="6" id="KW-0597">Phosphoprotein</keyword>
<organism evidence="20 21">
    <name type="scientific">Ridgeia piscesae</name>
    <name type="common">Tubeworm</name>
    <dbReference type="NCBI Taxonomy" id="27915"/>
    <lineage>
        <taxon>Eukaryota</taxon>
        <taxon>Metazoa</taxon>
        <taxon>Spiralia</taxon>
        <taxon>Lophotrochozoa</taxon>
        <taxon>Annelida</taxon>
        <taxon>Polychaeta</taxon>
        <taxon>Sedentaria</taxon>
        <taxon>Canalipalpata</taxon>
        <taxon>Sabellida</taxon>
        <taxon>Siboglinidae</taxon>
        <taxon>Ridgeia</taxon>
    </lineage>
</organism>
<comment type="subcellular location">
    <subcellularLocation>
        <location evidence="4">Cytoplasm</location>
        <location evidence="4">Cytosol</location>
    </subcellularLocation>
    <subcellularLocation>
        <location evidence="3">Lysosome</location>
    </subcellularLocation>
    <subcellularLocation>
        <location evidence="1">Nucleus</location>
    </subcellularLocation>
    <subcellularLocation>
        <location evidence="2">Preautophagosomal structure</location>
    </subcellularLocation>
</comment>
<dbReference type="GO" id="GO:0000045">
    <property type="term" value="P:autophagosome assembly"/>
    <property type="evidence" value="ECO:0007669"/>
    <property type="project" value="InterPro"/>
</dbReference>
<evidence type="ECO:0000256" key="7">
    <source>
        <dbReference type="ARBA" id="ARBA00023006"/>
    </source>
</evidence>
<dbReference type="PANTHER" id="PTHR13222:SF1">
    <property type="entry name" value="RB1-INDUCIBLE COILED-COIL PROTEIN 1"/>
    <property type="match status" value="1"/>
</dbReference>
<feature type="domain" description="Autophagy protein ATG17-like" evidence="19">
    <location>
        <begin position="124"/>
        <end position="462"/>
    </location>
</feature>
<protein>
    <recommendedName>
        <fullName evidence="15">RB1-inducible coiled-coil protein 1</fullName>
    </recommendedName>
    <alternativeName>
        <fullName evidence="16">FAK family kinase-interacting protein of 200 kDa</fullName>
    </alternativeName>
</protein>
<feature type="compositionally biased region" description="Polar residues" evidence="18">
    <location>
        <begin position="648"/>
        <end position="657"/>
    </location>
</feature>
<dbReference type="GO" id="GO:0005829">
    <property type="term" value="C:cytosol"/>
    <property type="evidence" value="ECO:0007669"/>
    <property type="project" value="UniProtKB-SubCell"/>
</dbReference>
<evidence type="ECO:0000256" key="6">
    <source>
        <dbReference type="ARBA" id="ARBA00022553"/>
    </source>
</evidence>
<feature type="compositionally biased region" description="Basic and acidic residues" evidence="18">
    <location>
        <begin position="1177"/>
        <end position="1193"/>
    </location>
</feature>
<evidence type="ECO:0000256" key="8">
    <source>
        <dbReference type="ARBA" id="ARBA00023015"/>
    </source>
</evidence>
<dbReference type="GO" id="GO:0061709">
    <property type="term" value="P:reticulophagy"/>
    <property type="evidence" value="ECO:0007669"/>
    <property type="project" value="TreeGrafter"/>
</dbReference>
<dbReference type="Gene3D" id="3.10.20.90">
    <property type="entry name" value="Phosphatidylinositol 3-kinase Catalytic Subunit, Chain A, domain 1"/>
    <property type="match status" value="1"/>
</dbReference>
<evidence type="ECO:0000256" key="18">
    <source>
        <dbReference type="SAM" id="MobiDB-lite"/>
    </source>
</evidence>
<evidence type="ECO:0000256" key="5">
    <source>
        <dbReference type="ARBA" id="ARBA00022490"/>
    </source>
</evidence>
<evidence type="ECO:0000256" key="4">
    <source>
        <dbReference type="ARBA" id="ARBA00004514"/>
    </source>
</evidence>
<feature type="compositionally biased region" description="Acidic residues" evidence="18">
    <location>
        <begin position="636"/>
        <end position="647"/>
    </location>
</feature>
<keyword evidence="13" id="KW-0131">Cell cycle</keyword>
<keyword evidence="7" id="KW-0072">Autophagy</keyword>
<evidence type="ECO:0000256" key="1">
    <source>
        <dbReference type="ARBA" id="ARBA00004123"/>
    </source>
</evidence>
<feature type="compositionally biased region" description="Basic and acidic residues" evidence="18">
    <location>
        <begin position="659"/>
        <end position="672"/>
    </location>
</feature>
<dbReference type="GO" id="GO:0008285">
    <property type="term" value="P:negative regulation of cell population proliferation"/>
    <property type="evidence" value="ECO:0007669"/>
    <property type="project" value="UniProtKB-ARBA"/>
</dbReference>
<dbReference type="GO" id="GO:0061723">
    <property type="term" value="P:glycophagy"/>
    <property type="evidence" value="ECO:0007669"/>
    <property type="project" value="TreeGrafter"/>
</dbReference>
<dbReference type="GO" id="GO:0034517">
    <property type="term" value="P:ribophagy"/>
    <property type="evidence" value="ECO:0007669"/>
    <property type="project" value="TreeGrafter"/>
</dbReference>
<keyword evidence="10" id="KW-0804">Transcription</keyword>
<feature type="compositionally biased region" description="Basic and acidic residues" evidence="18">
    <location>
        <begin position="1153"/>
        <end position="1170"/>
    </location>
</feature>
<dbReference type="InterPro" id="IPR045326">
    <property type="entry name" value="ATG17-like_dom"/>
</dbReference>
<proteinExistence type="predicted"/>
<dbReference type="GO" id="GO:0034727">
    <property type="term" value="P:piecemeal microautophagy of the nucleus"/>
    <property type="evidence" value="ECO:0007669"/>
    <property type="project" value="TreeGrafter"/>
</dbReference>
<evidence type="ECO:0000256" key="11">
    <source>
        <dbReference type="ARBA" id="ARBA00023228"/>
    </source>
</evidence>
<name>A0AAD9NMS1_RIDPI</name>
<evidence type="ECO:0000256" key="15">
    <source>
        <dbReference type="ARBA" id="ARBA00069790"/>
    </source>
</evidence>
<dbReference type="CDD" id="cd17060">
    <property type="entry name" value="Ubl_RB1CC1"/>
    <property type="match status" value="1"/>
</dbReference>
<keyword evidence="12" id="KW-0539">Nucleus</keyword>
<evidence type="ECO:0000256" key="12">
    <source>
        <dbReference type="ARBA" id="ARBA00023242"/>
    </source>
</evidence>
<keyword evidence="5" id="KW-0963">Cytoplasm</keyword>
<evidence type="ECO:0000256" key="16">
    <source>
        <dbReference type="ARBA" id="ARBA00080154"/>
    </source>
</evidence>
<accession>A0AAD9NMS1</accession>
<dbReference type="Proteomes" id="UP001209878">
    <property type="component" value="Unassembled WGS sequence"/>
</dbReference>
<comment type="function">
    <text evidence="14">Involved in autophagy. Regulates early events but also late events of autophagosome formation through direct interaction with Atg16L1. Required for the formation of the autophagosome-like double-membrane structure that surrounds the Salmonella-containing vacuole (SCV) during S.typhimurium infection and subsequent xenophagy. Involved in repair of DNA damage caused by ionizing radiation, which subsequently improves cell survival by decreasing apoptosis. Inhibits PTK2/FAK1 and PTK2B/PYK2 kinase activity, affecting their downstream signaling pathways. Plays a role as a modulator of TGF-beta-signaling by restricting substrate specificity of RNF111. Functions as a DNA-binding transcription factor. Is a potent regulator of the RB1 pathway through induction of RB1 expression. Plays a crucial role in muscular differentiation. Plays an indispensable role in fetal hematopoiesis and in the regulation of neuronal homeostasis.</text>
</comment>
<keyword evidence="9 17" id="KW-0175">Coiled coil</keyword>
<feature type="coiled-coil region" evidence="17">
    <location>
        <begin position="816"/>
        <end position="894"/>
    </location>
</feature>
<evidence type="ECO:0000256" key="10">
    <source>
        <dbReference type="ARBA" id="ARBA00023163"/>
    </source>
</evidence>
<feature type="region of interest" description="Disordered" evidence="18">
    <location>
        <begin position="1153"/>
        <end position="1193"/>
    </location>
</feature>
<dbReference type="GO" id="GO:1990316">
    <property type="term" value="C:Atg1/ULK1 kinase complex"/>
    <property type="evidence" value="ECO:0007669"/>
    <property type="project" value="TreeGrafter"/>
</dbReference>
<evidence type="ECO:0000256" key="9">
    <source>
        <dbReference type="ARBA" id="ARBA00023054"/>
    </source>
</evidence>
<evidence type="ECO:0000256" key="13">
    <source>
        <dbReference type="ARBA" id="ARBA00023306"/>
    </source>
</evidence>
<sequence>MLYVFHVDTGTMLTFDMNLAMESVSMLQVMIEKMCRIPKDKQVLLISGGENLNPNSRVCSYSAGTDTNPIYLFSKSSIEAATPPNASVNYGSETDLRDQVEGSLNMPPSYETVVARAQLALQFHDVAKEELRMCEHLVHDQHLQHQGWAAVIANLEDITRAFCSRIDVFKKNVHSYLSSRDNYLDILAGFSEAIQLLGKIPVLPCLLSGVPEELDKCKREEAVATSSKTLLNWISAQDSRSSLEQMAQQCMSSLHQFDDNVKESLLTEAQTLLDAINNPSMKEVKGLEDRLYGLEQLMFGAKKIVQEQGEMAQGFVQNENRARNLADASVLPDLCNSHRHQLVVLLKNHQNLHDIRRRCMLAKEELSVNLHTRLRWVMFIEKSICDIDGKLVIHHETLKKLKRRLEIIQQTHDAPVVYARAVHEVVRRRLFAHQFLEWADNLAGESSHMHHKEIVKRKQFAAYMKHHFLQALFPGFEDSPPPFAVKSPEPFDVHLPAIQREDLDYLRHEVPQLAPHLELDEDIDLRRLLLGMTKHTVDVAVPCDGTQTDELTTSEIVVLQPEGDTDEGIPENPFYNSRMQALPLLSLAGQLREHAAKADNSTAVTKDDSTDGVQPDAVQIPVDEHSYDLSQSVEVLETEGSTEDDTTQQESQKTGDTVRSLEDDSRPTHEDDMTSSPMPERRHLDSGHSGASAEFEECSSGAFMTADFFIDESLPSSMAESAATKKVAELQMALQEKVLCLEAKEHELDEQRHLVDSMKPRLATMQENFTMLKGMVETGTHGLRCDIRSMQKDVEAEKDEFRLFVERATHQLTTAIADFETEKERQQEQLMEEVRSQYTQEKAQLQTQLSEASEKVDTTQQELESTERRLKEAVEECEHARQTTEAKIAELKEEFGAELQQAKSALMLEHEVELEKTVNDMKLELEERDCQVEEAQSLAATRLSENTALVAERDQIADSLRAAFEEEKAEILRATEASLAERLAETERTLQESLKETHYREIERLQSENEEAVKNAITETSKELTVLHETATEAFRVKLSEEQTKKLAQVTEELKTQKEKELNELRDSLTESHRVELHDLEQRLQLSHQEALTKRLNVAAEAHQVELNEQAEDHKRTVSKLREDLTSEHEREMLKMKEEFELEKQELLHRLEQQQQVKEHEEVEQEEHQMEQQPPADGEKAENVGARDVRDGGDSACVRAEEEMRKAIEEAVERERQRHQAELKEHALRLEKDMAALKASLVAEKQVKFNEALNKVVAEKNEVIERLKERESELLREKERDEATISQLRSSGSKSDRPADVSEARLIQQTLEAELASARQGRLQMESELRDMRQSSQAAALSQSVFTAPVMAESVVTVPGGASMTQSVMTEHGSLEDRVCELRKCLQSKDLQLVGLQQKVMSCLGVFKAGNPLGQHMLTPVSRLMLPVPSDRAVRQLSSITWLVQVPVV</sequence>
<evidence type="ECO:0000256" key="2">
    <source>
        <dbReference type="ARBA" id="ARBA00004329"/>
    </source>
</evidence>
<dbReference type="GO" id="GO:0000422">
    <property type="term" value="P:autophagy of mitochondrion"/>
    <property type="evidence" value="ECO:0007669"/>
    <property type="project" value="TreeGrafter"/>
</dbReference>
<feature type="coiled-coil region" evidence="17">
    <location>
        <begin position="957"/>
        <end position="1071"/>
    </location>
</feature>
<dbReference type="EMBL" id="JAODUO010000687">
    <property type="protein sequence ID" value="KAK2176062.1"/>
    <property type="molecule type" value="Genomic_DNA"/>
</dbReference>
<evidence type="ECO:0000256" key="17">
    <source>
        <dbReference type="SAM" id="Coils"/>
    </source>
</evidence>
<evidence type="ECO:0000313" key="20">
    <source>
        <dbReference type="EMBL" id="KAK2176062.1"/>
    </source>
</evidence>
<dbReference type="GO" id="GO:0060090">
    <property type="term" value="F:molecular adaptor activity"/>
    <property type="evidence" value="ECO:0007669"/>
    <property type="project" value="TreeGrafter"/>
</dbReference>
<dbReference type="GO" id="GO:0005634">
    <property type="term" value="C:nucleus"/>
    <property type="evidence" value="ECO:0007669"/>
    <property type="project" value="UniProtKB-SubCell"/>
</dbReference>
<dbReference type="GO" id="GO:0005764">
    <property type="term" value="C:lysosome"/>
    <property type="evidence" value="ECO:0007669"/>
    <property type="project" value="UniProtKB-SubCell"/>
</dbReference>
<dbReference type="GO" id="GO:0034045">
    <property type="term" value="C:phagophore assembly site membrane"/>
    <property type="evidence" value="ECO:0007669"/>
    <property type="project" value="TreeGrafter"/>
</dbReference>
<evidence type="ECO:0000259" key="19">
    <source>
        <dbReference type="Pfam" id="PF04108"/>
    </source>
</evidence>
<evidence type="ECO:0000256" key="14">
    <source>
        <dbReference type="ARBA" id="ARBA00053494"/>
    </source>
</evidence>
<feature type="compositionally biased region" description="Polar residues" evidence="18">
    <location>
        <begin position="1284"/>
        <end position="1293"/>
    </location>
</feature>
<evidence type="ECO:0000256" key="3">
    <source>
        <dbReference type="ARBA" id="ARBA00004371"/>
    </source>
</evidence>
<reference evidence="20" key="1">
    <citation type="journal article" date="2023" name="Mol. Biol. Evol.">
        <title>Third-Generation Sequencing Reveals the Adaptive Role of the Epigenome in Three Deep-Sea Polychaetes.</title>
        <authorList>
            <person name="Perez M."/>
            <person name="Aroh O."/>
            <person name="Sun Y."/>
            <person name="Lan Y."/>
            <person name="Juniper S.K."/>
            <person name="Young C.R."/>
            <person name="Angers B."/>
            <person name="Qian P.Y."/>
        </authorList>
    </citation>
    <scope>NUCLEOTIDE SEQUENCE</scope>
    <source>
        <strain evidence="20">R07B-5</strain>
    </source>
</reference>